<sequence>MVSSSLCQYDTHDPWCLHMSVCLISKKCHIANFHRWEFIILFKYDWKQIVRAKAFRWPMLFYFCNWYFLLFSLIGVFDIYFFPINCQVLYIFNQVSPLYDSSTVLKAQNRSLEMHLFAIWGFHHQIVIPISILILAHWSLLLHSMIVFILTGNLHHSNKMLAATFIYTLSFDFLILLLTGCKLHMKVPGNIQHSEIIQLVFIDGLIFLVTFVVNVIAVISVFMLLNLNAVMSIIASVLVATLSMVCAKYMHPSLSSRLKLWPRLSLVEQCTV</sequence>
<keyword evidence="1" id="KW-0472">Membrane</keyword>
<name>A0AA39NKV9_ARMTA</name>
<feature type="transmembrane region" description="Helical" evidence="1">
    <location>
        <begin position="161"/>
        <end position="179"/>
    </location>
</feature>
<gene>
    <name evidence="2" type="ORF">EV420DRAFT_1260725</name>
</gene>
<evidence type="ECO:0000313" key="3">
    <source>
        <dbReference type="Proteomes" id="UP001175211"/>
    </source>
</evidence>
<keyword evidence="1" id="KW-0812">Transmembrane</keyword>
<dbReference type="AlphaFoldDB" id="A0AA39NKV9"/>
<accession>A0AA39NKV9</accession>
<feature type="transmembrane region" description="Helical" evidence="1">
    <location>
        <begin position="200"/>
        <end position="223"/>
    </location>
</feature>
<dbReference type="EMBL" id="JAUEPS010000003">
    <property type="protein sequence ID" value="KAK0467348.1"/>
    <property type="molecule type" value="Genomic_DNA"/>
</dbReference>
<reference evidence="2" key="1">
    <citation type="submission" date="2023-06" db="EMBL/GenBank/DDBJ databases">
        <authorList>
            <consortium name="Lawrence Berkeley National Laboratory"/>
            <person name="Ahrendt S."/>
            <person name="Sahu N."/>
            <person name="Indic B."/>
            <person name="Wong-Bajracharya J."/>
            <person name="Merenyi Z."/>
            <person name="Ke H.-M."/>
            <person name="Monk M."/>
            <person name="Kocsube S."/>
            <person name="Drula E."/>
            <person name="Lipzen A."/>
            <person name="Balint B."/>
            <person name="Henrissat B."/>
            <person name="Andreopoulos B."/>
            <person name="Martin F.M."/>
            <person name="Harder C.B."/>
            <person name="Rigling D."/>
            <person name="Ford K.L."/>
            <person name="Foster G.D."/>
            <person name="Pangilinan J."/>
            <person name="Papanicolaou A."/>
            <person name="Barry K."/>
            <person name="LaButti K."/>
            <person name="Viragh M."/>
            <person name="Koriabine M."/>
            <person name="Yan M."/>
            <person name="Riley R."/>
            <person name="Champramary S."/>
            <person name="Plett K.L."/>
            <person name="Tsai I.J."/>
            <person name="Slot J."/>
            <person name="Sipos G."/>
            <person name="Plett J."/>
            <person name="Nagy L.G."/>
            <person name="Grigoriev I.V."/>
        </authorList>
    </citation>
    <scope>NUCLEOTIDE SEQUENCE</scope>
    <source>
        <strain evidence="2">CCBAS 213</strain>
    </source>
</reference>
<dbReference type="GeneID" id="85350566"/>
<feature type="transmembrane region" description="Helical" evidence="1">
    <location>
        <begin position="60"/>
        <end position="82"/>
    </location>
</feature>
<dbReference type="RefSeq" id="XP_060337940.1">
    <property type="nucleotide sequence ID" value="XM_060467018.1"/>
</dbReference>
<protein>
    <submittedName>
        <fullName evidence="2">Uncharacterized protein</fullName>
    </submittedName>
</protein>
<evidence type="ECO:0000313" key="2">
    <source>
        <dbReference type="EMBL" id="KAK0467348.1"/>
    </source>
</evidence>
<keyword evidence="1" id="KW-1133">Transmembrane helix</keyword>
<organism evidence="2 3">
    <name type="scientific">Armillaria tabescens</name>
    <name type="common">Ringless honey mushroom</name>
    <name type="synonym">Agaricus tabescens</name>
    <dbReference type="NCBI Taxonomy" id="1929756"/>
    <lineage>
        <taxon>Eukaryota</taxon>
        <taxon>Fungi</taxon>
        <taxon>Dikarya</taxon>
        <taxon>Basidiomycota</taxon>
        <taxon>Agaricomycotina</taxon>
        <taxon>Agaricomycetes</taxon>
        <taxon>Agaricomycetidae</taxon>
        <taxon>Agaricales</taxon>
        <taxon>Marasmiineae</taxon>
        <taxon>Physalacriaceae</taxon>
        <taxon>Desarmillaria</taxon>
    </lineage>
</organism>
<keyword evidence="3" id="KW-1185">Reference proteome</keyword>
<dbReference type="Proteomes" id="UP001175211">
    <property type="component" value="Unassembled WGS sequence"/>
</dbReference>
<comment type="caution">
    <text evidence="2">The sequence shown here is derived from an EMBL/GenBank/DDBJ whole genome shotgun (WGS) entry which is preliminary data.</text>
</comment>
<evidence type="ECO:0000256" key="1">
    <source>
        <dbReference type="SAM" id="Phobius"/>
    </source>
</evidence>
<feature type="transmembrane region" description="Helical" evidence="1">
    <location>
        <begin position="126"/>
        <end position="149"/>
    </location>
</feature>
<feature type="transmembrane region" description="Helical" evidence="1">
    <location>
        <begin position="229"/>
        <end position="250"/>
    </location>
</feature>
<proteinExistence type="predicted"/>